<protein>
    <submittedName>
        <fullName evidence="3">Uncharacterized protein</fullName>
    </submittedName>
</protein>
<gene>
    <name evidence="3" type="ORF">PLEPLA_LOCUS15101</name>
</gene>
<feature type="region of interest" description="Disordered" evidence="1">
    <location>
        <begin position="40"/>
        <end position="59"/>
    </location>
</feature>
<proteinExistence type="predicted"/>
<keyword evidence="2" id="KW-0472">Membrane</keyword>
<evidence type="ECO:0000313" key="3">
    <source>
        <dbReference type="EMBL" id="CAB1427163.1"/>
    </source>
</evidence>
<reference evidence="3" key="1">
    <citation type="submission" date="2020-03" db="EMBL/GenBank/DDBJ databases">
        <authorList>
            <person name="Weist P."/>
        </authorList>
    </citation>
    <scope>NUCLEOTIDE SEQUENCE</scope>
</reference>
<evidence type="ECO:0000256" key="2">
    <source>
        <dbReference type="SAM" id="Phobius"/>
    </source>
</evidence>
<comment type="caution">
    <text evidence="3">The sequence shown here is derived from an EMBL/GenBank/DDBJ whole genome shotgun (WGS) entry which is preliminary data.</text>
</comment>
<keyword evidence="2" id="KW-1133">Transmembrane helix</keyword>
<keyword evidence="2" id="KW-0812">Transmembrane</keyword>
<sequence length="161" mass="17044">MCAKLGSRLLLDRGAVLCGLSLNGAVLLVCVVRRRRQGGRAEGETGEGRGEEPHRRADQGDVTPLLCNKNFVFLSAPCVLSVHVCVCSSSSPETSRSCFTVTHSSSSTGGGGVVMLGRTPSQQRGWGPGGDVLPRAEGVWQKTDRRTWSGDDGLFTGELLT</sequence>
<dbReference type="AlphaFoldDB" id="A0A9N7U8Z3"/>
<accession>A0A9N7U8Z3</accession>
<keyword evidence="4" id="KW-1185">Reference proteome</keyword>
<evidence type="ECO:0000256" key="1">
    <source>
        <dbReference type="SAM" id="MobiDB-lite"/>
    </source>
</evidence>
<dbReference type="EMBL" id="CADEAL010000947">
    <property type="protein sequence ID" value="CAB1427163.1"/>
    <property type="molecule type" value="Genomic_DNA"/>
</dbReference>
<evidence type="ECO:0000313" key="4">
    <source>
        <dbReference type="Proteomes" id="UP001153269"/>
    </source>
</evidence>
<organism evidence="3 4">
    <name type="scientific">Pleuronectes platessa</name>
    <name type="common">European plaice</name>
    <dbReference type="NCBI Taxonomy" id="8262"/>
    <lineage>
        <taxon>Eukaryota</taxon>
        <taxon>Metazoa</taxon>
        <taxon>Chordata</taxon>
        <taxon>Craniata</taxon>
        <taxon>Vertebrata</taxon>
        <taxon>Euteleostomi</taxon>
        <taxon>Actinopterygii</taxon>
        <taxon>Neopterygii</taxon>
        <taxon>Teleostei</taxon>
        <taxon>Neoteleostei</taxon>
        <taxon>Acanthomorphata</taxon>
        <taxon>Carangaria</taxon>
        <taxon>Pleuronectiformes</taxon>
        <taxon>Pleuronectoidei</taxon>
        <taxon>Pleuronectidae</taxon>
        <taxon>Pleuronectes</taxon>
    </lineage>
</organism>
<name>A0A9N7U8Z3_PLEPL</name>
<feature type="transmembrane region" description="Helical" evidence="2">
    <location>
        <begin position="14"/>
        <end position="32"/>
    </location>
</feature>
<dbReference type="Proteomes" id="UP001153269">
    <property type="component" value="Unassembled WGS sequence"/>
</dbReference>